<dbReference type="AlphaFoldDB" id="A0ABD0YX11"/>
<dbReference type="Proteomes" id="UP001558652">
    <property type="component" value="Unassembled WGS sequence"/>
</dbReference>
<dbReference type="EMBL" id="JBFDAA010000010">
    <property type="protein sequence ID" value="KAL1124358.1"/>
    <property type="molecule type" value="Genomic_DNA"/>
</dbReference>
<protein>
    <submittedName>
        <fullName evidence="1">Uncharacterized protein</fullName>
    </submittedName>
</protein>
<evidence type="ECO:0000313" key="2">
    <source>
        <dbReference type="Proteomes" id="UP001558652"/>
    </source>
</evidence>
<gene>
    <name evidence="1" type="ORF">AAG570_000987</name>
</gene>
<sequence length="193" mass="21739">MFHKNKTQETTEKVSVALKMKLALGSKRRHAATLPQTREGNDNAHSTRLVCGTPSEHCRPKPFDNCRAGRGSQQRNSLHTIRQVSRAVNHLQSIKAKDGVQAREEHRLEVGATWRPNHRARLSNLSTGVESHPRVSSNRHFKATKSRCLNKLTMDLGREFTMRIEELDDRTNLAPVVGQHKLTNSPAVATFHS</sequence>
<proteinExistence type="predicted"/>
<evidence type="ECO:0000313" key="1">
    <source>
        <dbReference type="EMBL" id="KAL1124358.1"/>
    </source>
</evidence>
<organism evidence="1 2">
    <name type="scientific">Ranatra chinensis</name>
    <dbReference type="NCBI Taxonomy" id="642074"/>
    <lineage>
        <taxon>Eukaryota</taxon>
        <taxon>Metazoa</taxon>
        <taxon>Ecdysozoa</taxon>
        <taxon>Arthropoda</taxon>
        <taxon>Hexapoda</taxon>
        <taxon>Insecta</taxon>
        <taxon>Pterygota</taxon>
        <taxon>Neoptera</taxon>
        <taxon>Paraneoptera</taxon>
        <taxon>Hemiptera</taxon>
        <taxon>Heteroptera</taxon>
        <taxon>Panheteroptera</taxon>
        <taxon>Nepomorpha</taxon>
        <taxon>Nepidae</taxon>
        <taxon>Ranatrinae</taxon>
        <taxon>Ranatra</taxon>
    </lineage>
</organism>
<keyword evidence="2" id="KW-1185">Reference proteome</keyword>
<accession>A0ABD0YX11</accession>
<name>A0ABD0YX11_9HEMI</name>
<reference evidence="1 2" key="1">
    <citation type="submission" date="2024-07" db="EMBL/GenBank/DDBJ databases">
        <title>Chromosome-level genome assembly of the water stick insect Ranatra chinensis (Heteroptera: Nepidae).</title>
        <authorList>
            <person name="Liu X."/>
        </authorList>
    </citation>
    <scope>NUCLEOTIDE SEQUENCE [LARGE SCALE GENOMIC DNA]</scope>
    <source>
        <strain evidence="1">Cailab_2021Rc</strain>
        <tissue evidence="1">Muscle</tissue>
    </source>
</reference>
<comment type="caution">
    <text evidence="1">The sequence shown here is derived from an EMBL/GenBank/DDBJ whole genome shotgun (WGS) entry which is preliminary data.</text>
</comment>